<keyword evidence="3" id="KW-1185">Reference proteome</keyword>
<sequence length="89" mass="9912">MQKGFLMLLLGGVFLLAGLFTMPMRRVNPRQNLVDNPFGWGLFGFGLSSLIIGIATNRRSSYSEENGSDDVVYVSTKEKSQEEELPVIQ</sequence>
<accession>A0ABS4GUW4</accession>
<keyword evidence="1" id="KW-0812">Transmembrane</keyword>
<gene>
    <name evidence="2" type="ORF">J2Z37_003944</name>
</gene>
<dbReference type="RefSeq" id="WP_209811940.1">
    <property type="nucleotide sequence ID" value="NZ_JAGGKT010000014.1"/>
</dbReference>
<evidence type="ECO:0000313" key="3">
    <source>
        <dbReference type="Proteomes" id="UP001519343"/>
    </source>
</evidence>
<evidence type="ECO:0000313" key="2">
    <source>
        <dbReference type="EMBL" id="MBP1933927.1"/>
    </source>
</evidence>
<evidence type="ECO:0000256" key="1">
    <source>
        <dbReference type="SAM" id="Phobius"/>
    </source>
</evidence>
<reference evidence="2 3" key="1">
    <citation type="submission" date="2021-03" db="EMBL/GenBank/DDBJ databases">
        <title>Genomic Encyclopedia of Type Strains, Phase IV (KMG-IV): sequencing the most valuable type-strain genomes for metagenomic binning, comparative biology and taxonomic classification.</title>
        <authorList>
            <person name="Goeker M."/>
        </authorList>
    </citation>
    <scope>NUCLEOTIDE SEQUENCE [LARGE SCALE GENOMIC DNA]</scope>
    <source>
        <strain evidence="2 3">DSM 24738</strain>
    </source>
</reference>
<keyword evidence="1" id="KW-1133">Transmembrane helix</keyword>
<name>A0ABS4GUW4_9BACL</name>
<keyword evidence="1" id="KW-0472">Membrane</keyword>
<proteinExistence type="predicted"/>
<protein>
    <submittedName>
        <fullName evidence="2">Uncharacterized protein</fullName>
    </submittedName>
</protein>
<comment type="caution">
    <text evidence="2">The sequence shown here is derived from an EMBL/GenBank/DDBJ whole genome shotgun (WGS) entry which is preliminary data.</text>
</comment>
<organism evidence="2 3">
    <name type="scientific">Ammoniphilus resinae</name>
    <dbReference type="NCBI Taxonomy" id="861532"/>
    <lineage>
        <taxon>Bacteria</taxon>
        <taxon>Bacillati</taxon>
        <taxon>Bacillota</taxon>
        <taxon>Bacilli</taxon>
        <taxon>Bacillales</taxon>
        <taxon>Paenibacillaceae</taxon>
        <taxon>Aneurinibacillus group</taxon>
        <taxon>Ammoniphilus</taxon>
    </lineage>
</organism>
<feature type="transmembrane region" description="Helical" evidence="1">
    <location>
        <begin position="37"/>
        <end position="55"/>
    </location>
</feature>
<dbReference type="EMBL" id="JAGGKT010000014">
    <property type="protein sequence ID" value="MBP1933927.1"/>
    <property type="molecule type" value="Genomic_DNA"/>
</dbReference>
<dbReference type="Proteomes" id="UP001519343">
    <property type="component" value="Unassembled WGS sequence"/>
</dbReference>